<comment type="caution">
    <text evidence="1">The sequence shown here is derived from an EMBL/GenBank/DDBJ whole genome shotgun (WGS) entry which is preliminary data.</text>
</comment>
<evidence type="ECO:0000313" key="1">
    <source>
        <dbReference type="EMBL" id="MDQ0440470.1"/>
    </source>
</evidence>
<evidence type="ECO:0000313" key="2">
    <source>
        <dbReference type="Proteomes" id="UP001241603"/>
    </source>
</evidence>
<dbReference type="Gene3D" id="3.40.50.300">
    <property type="entry name" value="P-loop containing nucleotide triphosphate hydrolases"/>
    <property type="match status" value="1"/>
</dbReference>
<dbReference type="InterPro" id="IPR052922">
    <property type="entry name" value="Cytidylate_Kinase-2"/>
</dbReference>
<reference evidence="1 2" key="1">
    <citation type="submission" date="2023-07" db="EMBL/GenBank/DDBJ databases">
        <title>Genomic Encyclopedia of Type Strains, Phase IV (KMG-IV): sequencing the most valuable type-strain genomes for metagenomic binning, comparative biology and taxonomic classification.</title>
        <authorList>
            <person name="Goeker M."/>
        </authorList>
    </citation>
    <scope>NUCLEOTIDE SEQUENCE [LARGE SCALE GENOMIC DNA]</scope>
    <source>
        <strain evidence="1 2">B6-8</strain>
    </source>
</reference>
<accession>A0ABU0HFG2</accession>
<gene>
    <name evidence="1" type="ORF">QO014_004885</name>
</gene>
<dbReference type="InterPro" id="IPR027417">
    <property type="entry name" value="P-loop_NTPase"/>
</dbReference>
<organism evidence="1 2">
    <name type="scientific">Kaistia dalseonensis</name>
    <dbReference type="NCBI Taxonomy" id="410840"/>
    <lineage>
        <taxon>Bacteria</taxon>
        <taxon>Pseudomonadati</taxon>
        <taxon>Pseudomonadota</taxon>
        <taxon>Alphaproteobacteria</taxon>
        <taxon>Hyphomicrobiales</taxon>
        <taxon>Kaistiaceae</taxon>
        <taxon>Kaistia</taxon>
    </lineage>
</organism>
<keyword evidence="2" id="KW-1185">Reference proteome</keyword>
<dbReference type="SUPFAM" id="SSF52540">
    <property type="entry name" value="P-loop containing nucleoside triphosphate hydrolases"/>
    <property type="match status" value="1"/>
</dbReference>
<dbReference type="PANTHER" id="PTHR37816:SF1">
    <property type="entry name" value="TOXIN"/>
    <property type="match status" value="1"/>
</dbReference>
<sequence>MQADYVRTLIIGNCGAGKSWLAERIARNLDITAIDLDAINWENGGYERARDKDVAREIVRSAAAEPRWVIEGVYGWLAEQAVGRATALIWLDLDVDKCLAALKARGPSPGANATLHAELITWAAEYPTRQNSSSLSGHHALFSSFRRRKIRLHARNEVHDFLATAFAD</sequence>
<dbReference type="EMBL" id="JAUSVO010000008">
    <property type="protein sequence ID" value="MDQ0440470.1"/>
    <property type="molecule type" value="Genomic_DNA"/>
</dbReference>
<dbReference type="PANTHER" id="PTHR37816">
    <property type="entry name" value="YALI0E33011P"/>
    <property type="match status" value="1"/>
</dbReference>
<evidence type="ECO:0008006" key="3">
    <source>
        <dbReference type="Google" id="ProtNLM"/>
    </source>
</evidence>
<name>A0ABU0HFG2_9HYPH</name>
<proteinExistence type="predicted"/>
<dbReference type="RefSeq" id="WP_266351348.1">
    <property type="nucleotide sequence ID" value="NZ_JAPKNG010000008.1"/>
</dbReference>
<protein>
    <recommendedName>
        <fullName evidence="3">Adenylate kinase</fullName>
    </recommendedName>
</protein>
<dbReference type="Proteomes" id="UP001241603">
    <property type="component" value="Unassembled WGS sequence"/>
</dbReference>